<reference evidence="2" key="1">
    <citation type="submission" date="2020-07" db="EMBL/GenBank/DDBJ databases">
        <authorList>
            <person name="Pothier F. J."/>
        </authorList>
    </citation>
    <scope>NUCLEOTIDE SEQUENCE</scope>
    <source>
        <strain evidence="2">CFBP 8129</strain>
    </source>
</reference>
<dbReference type="AlphaFoldDB" id="A0A6V7BLL0"/>
<accession>A0A6V7BLL0</accession>
<dbReference type="RefSeq" id="WP_006452129.1">
    <property type="nucleotide sequence ID" value="NZ_CP018728.1"/>
</dbReference>
<dbReference type="PANTHER" id="PTHR39639">
    <property type="entry name" value="CHROMOSOME 16, WHOLE GENOME SHOTGUN SEQUENCE"/>
    <property type="match status" value="1"/>
</dbReference>
<dbReference type="Pfam" id="PF03235">
    <property type="entry name" value="GmrSD_N"/>
    <property type="match status" value="1"/>
</dbReference>
<evidence type="ECO:0000259" key="1">
    <source>
        <dbReference type="Pfam" id="PF03235"/>
    </source>
</evidence>
<proteinExistence type="predicted"/>
<dbReference type="EMBL" id="LR828253">
    <property type="protein sequence ID" value="CAD0302183.1"/>
    <property type="molecule type" value="Genomic_DNA"/>
</dbReference>
<sequence>MKVEEAKYSIAEIRGWFIDKVVSVNKDYQRSSGLWPASAKSYFIDSILRDFPFPKVYFHERLDKALKKPHREIVDGQQRLTTIFDFAEEKFALGKNAGEFAGMRLSDLPQELQDEFWSYTVSVDVIRNADRANILQMFRRMNAFTLPLNAAEKRHSEFYGDFKDWVNRTLDKYGSILVDWKVFTSRQIVRMVDAEFIADVALAAKEGLVSTSPKKLTKIYADYENSNGSLAELDDKVWGALDVVRQQLSGIQGSYAVKPHIFHSLLCALMHNKFGLPDVAVKTGIQPSGIWLDNPQRAVAQIRELVEAFETRSVDKYSEFVNAAAEGGNRAPQRQIRVKWLCAALQSELP</sequence>
<dbReference type="PANTHER" id="PTHR39639:SF1">
    <property type="entry name" value="DUF262 DOMAIN-CONTAINING PROTEIN"/>
    <property type="match status" value="1"/>
</dbReference>
<protein>
    <recommendedName>
        <fullName evidence="1">GmrSD restriction endonucleases N-terminal domain-containing protein</fullName>
    </recommendedName>
</protein>
<organism evidence="2">
    <name type="scientific">Xanthomonas hortorum pv. gardneri</name>
    <dbReference type="NCBI Taxonomy" id="2754056"/>
    <lineage>
        <taxon>Bacteria</taxon>
        <taxon>Pseudomonadati</taxon>
        <taxon>Pseudomonadota</taxon>
        <taxon>Gammaproteobacteria</taxon>
        <taxon>Lysobacterales</taxon>
        <taxon>Lysobacteraceae</taxon>
        <taxon>Xanthomonas</taxon>
    </lineage>
</organism>
<dbReference type="InterPro" id="IPR004919">
    <property type="entry name" value="GmrSD_N"/>
</dbReference>
<dbReference type="EMBL" id="LR828253">
    <property type="protein sequence ID" value="CAD0302189.1"/>
    <property type="molecule type" value="Genomic_DNA"/>
</dbReference>
<gene>
    <name evidence="2" type="ORF">CFBP8129_03550</name>
</gene>
<name>A0A6V7BLL0_9XANT</name>
<evidence type="ECO:0000313" key="2">
    <source>
        <dbReference type="EMBL" id="CAD0302189.1"/>
    </source>
</evidence>
<feature type="domain" description="GmrSD restriction endonucleases N-terminal" evidence="1">
    <location>
        <begin position="27"/>
        <end position="158"/>
    </location>
</feature>